<comment type="catalytic activity">
    <reaction evidence="9 10">
        <text>5,6-dimethylbenzimidazole + nicotinate beta-D-ribonucleotide = alpha-ribazole 5'-phosphate + nicotinate + H(+)</text>
        <dbReference type="Rhea" id="RHEA:11196"/>
        <dbReference type="ChEBI" id="CHEBI:15378"/>
        <dbReference type="ChEBI" id="CHEBI:15890"/>
        <dbReference type="ChEBI" id="CHEBI:32544"/>
        <dbReference type="ChEBI" id="CHEBI:57502"/>
        <dbReference type="ChEBI" id="CHEBI:57918"/>
        <dbReference type="EC" id="2.4.2.21"/>
    </reaction>
</comment>
<comment type="function">
    <text evidence="10">Catalyzes the synthesis of alpha-ribazole-5'-phosphate from nicotinate mononucleotide (NAMN) and 5,6-dimethylbenzimidazole (DMB).</text>
</comment>
<dbReference type="GO" id="GO:0008939">
    <property type="term" value="F:nicotinate-nucleotide-dimethylbenzimidazole phosphoribosyltransferase activity"/>
    <property type="evidence" value="ECO:0007669"/>
    <property type="project" value="UniProtKB-UniRule"/>
</dbReference>
<dbReference type="AlphaFoldDB" id="A0A2H1YGY6"/>
<dbReference type="EC" id="2.4.2.21" evidence="3 10"/>
<keyword evidence="7 10" id="KW-0808">Transferase</keyword>
<evidence type="ECO:0000313" key="12">
    <source>
        <dbReference type="Proteomes" id="UP000234211"/>
    </source>
</evidence>
<dbReference type="Pfam" id="PF02277">
    <property type="entry name" value="DBI_PRT"/>
    <property type="match status" value="1"/>
</dbReference>
<dbReference type="UniPathway" id="UPA00061">
    <property type="reaction ID" value="UER00516"/>
</dbReference>
<dbReference type="OrthoDB" id="9781491at2"/>
<evidence type="ECO:0000256" key="2">
    <source>
        <dbReference type="ARBA" id="ARBA00007110"/>
    </source>
</evidence>
<dbReference type="SUPFAM" id="SSF52733">
    <property type="entry name" value="Nicotinate mononucleotide:5,6-dimethylbenzimidazole phosphoribosyltransferase (CobT)"/>
    <property type="match status" value="1"/>
</dbReference>
<dbReference type="FunFam" id="3.40.50.10210:FF:000001">
    <property type="entry name" value="Nicotinate-nucleotide--dimethylbenzimidazole phosphoribosyltransferase"/>
    <property type="match status" value="1"/>
</dbReference>
<protein>
    <recommendedName>
        <fullName evidence="4 10">Nicotinate-nucleotide--dimethylbenzimidazole phosphoribosyltransferase</fullName>
        <shortName evidence="10">NN:DBI PRT</shortName>
        <ecNumber evidence="3 10">2.4.2.21</ecNumber>
    </recommendedName>
    <alternativeName>
        <fullName evidence="8 10">N(1)-alpha-phosphoribosyltransferase</fullName>
    </alternativeName>
</protein>
<proteinExistence type="inferred from homology"/>
<evidence type="ECO:0000313" key="11">
    <source>
        <dbReference type="EMBL" id="SOS74738.1"/>
    </source>
</evidence>
<keyword evidence="5 10" id="KW-0169">Cobalamin biosynthesis</keyword>
<dbReference type="InterPro" id="IPR036087">
    <property type="entry name" value="Nict_dMeBzImd_PRibTrfase_sf"/>
</dbReference>
<feature type="active site" description="Proton acceptor" evidence="10">
    <location>
        <position position="314"/>
    </location>
</feature>
<evidence type="ECO:0000256" key="4">
    <source>
        <dbReference type="ARBA" id="ARBA00015486"/>
    </source>
</evidence>
<dbReference type="Gene3D" id="3.40.50.10210">
    <property type="match status" value="1"/>
</dbReference>
<evidence type="ECO:0000256" key="7">
    <source>
        <dbReference type="ARBA" id="ARBA00022679"/>
    </source>
</evidence>
<dbReference type="InterPro" id="IPR023195">
    <property type="entry name" value="Nict_dMeBzImd_PRibTrfase_N"/>
</dbReference>
<evidence type="ECO:0000256" key="5">
    <source>
        <dbReference type="ARBA" id="ARBA00022573"/>
    </source>
</evidence>
<sequence length="346" mass="36894">MYSTEITPLSDTLKTALQDKIDFKTKPIGSLGVLEEIALQIGQIQNSLTPTLSKPSIVVFAGDHGIVKSNPVSPYPQEVTQQMVLNFLNNGAAINVFCNQNDINLKIVDAGVNADFEPNINLISAKIAKGTKDYSIEKAMTTAECLSALDKGKKLVTELHKQGTNTIGFGEMGIGNTSSASLLMSYFTNTSIKNCVGKGTGLDASGVLKKAEILRKAVDLHQKNIQNPIDALATFGGFEIVMMCGAMLEAASLKMTILVDGFIVTSALLAAQAIDKNVLEYCIFCHTSGEQGHQKMLQFLKAKPLLNIGLRLGEGTGSAIAFPIVKAAVSFLNEMATFKSANISEG</sequence>
<comment type="similarity">
    <text evidence="2 10">Belongs to the CobT family.</text>
</comment>
<dbReference type="PANTHER" id="PTHR43463">
    <property type="entry name" value="NICOTINATE-NUCLEOTIDE--DIMETHYLBENZIMIDAZOLE PHOSPHORIBOSYLTRANSFERASE"/>
    <property type="match status" value="1"/>
</dbReference>
<dbReference type="Gene3D" id="1.10.1610.10">
    <property type="match status" value="1"/>
</dbReference>
<dbReference type="RefSeq" id="WP_101917222.1">
    <property type="nucleotide sequence ID" value="NZ_OENF01000019.1"/>
</dbReference>
<comment type="pathway">
    <text evidence="1 10">Nucleoside biosynthesis; alpha-ribazole biosynthesis; alpha-ribazole from 5,6-dimethylbenzimidazole: step 1/2.</text>
</comment>
<name>A0A2H1YGY6_9FLAO</name>
<dbReference type="PANTHER" id="PTHR43463:SF1">
    <property type="entry name" value="NICOTINATE-NUCLEOTIDE--DIMETHYLBENZIMIDAZOLE PHOSPHORIBOSYLTRANSFERASE"/>
    <property type="match status" value="1"/>
</dbReference>
<dbReference type="CDD" id="cd02439">
    <property type="entry name" value="DMB-PRT_CobT"/>
    <property type="match status" value="1"/>
</dbReference>
<keyword evidence="6 10" id="KW-0328">Glycosyltransferase</keyword>
<evidence type="ECO:0000256" key="3">
    <source>
        <dbReference type="ARBA" id="ARBA00011991"/>
    </source>
</evidence>
<accession>A0A2H1YGY6</accession>
<dbReference type="NCBIfam" id="NF000996">
    <property type="entry name" value="PRK00105.1"/>
    <property type="match status" value="1"/>
</dbReference>
<dbReference type="InterPro" id="IPR017846">
    <property type="entry name" value="Nict_dMeBzImd_PRibTrfase_bact"/>
</dbReference>
<dbReference type="InterPro" id="IPR003200">
    <property type="entry name" value="Nict_dMeBzImd_PRibTrfase"/>
</dbReference>
<dbReference type="GO" id="GO:0009236">
    <property type="term" value="P:cobalamin biosynthetic process"/>
    <property type="evidence" value="ECO:0007669"/>
    <property type="project" value="UniProtKB-UniRule"/>
</dbReference>
<evidence type="ECO:0000256" key="9">
    <source>
        <dbReference type="ARBA" id="ARBA00047340"/>
    </source>
</evidence>
<dbReference type="EMBL" id="OENF01000019">
    <property type="protein sequence ID" value="SOS74738.1"/>
    <property type="molecule type" value="Genomic_DNA"/>
</dbReference>
<gene>
    <name evidence="10 11" type="primary">cobT</name>
    <name evidence="11" type="ORF">TNO020_260169</name>
</gene>
<evidence type="ECO:0000256" key="1">
    <source>
        <dbReference type="ARBA" id="ARBA00005049"/>
    </source>
</evidence>
<dbReference type="NCBIfam" id="TIGR03160">
    <property type="entry name" value="cobT_DBIPRT"/>
    <property type="match status" value="1"/>
</dbReference>
<evidence type="ECO:0000256" key="10">
    <source>
        <dbReference type="HAMAP-Rule" id="MF_00230"/>
    </source>
</evidence>
<evidence type="ECO:0000256" key="6">
    <source>
        <dbReference type="ARBA" id="ARBA00022676"/>
    </source>
</evidence>
<organism evidence="11 12">
    <name type="scientific">Tenacibaculum piscium</name>
    <dbReference type="NCBI Taxonomy" id="1458515"/>
    <lineage>
        <taxon>Bacteria</taxon>
        <taxon>Pseudomonadati</taxon>
        <taxon>Bacteroidota</taxon>
        <taxon>Flavobacteriia</taxon>
        <taxon>Flavobacteriales</taxon>
        <taxon>Flavobacteriaceae</taxon>
        <taxon>Tenacibaculum</taxon>
    </lineage>
</organism>
<evidence type="ECO:0000256" key="8">
    <source>
        <dbReference type="ARBA" id="ARBA00030686"/>
    </source>
</evidence>
<keyword evidence="12" id="KW-1185">Reference proteome</keyword>
<dbReference type="Proteomes" id="UP000234211">
    <property type="component" value="Unassembled WGS sequence"/>
</dbReference>
<reference evidence="12" key="1">
    <citation type="submission" date="2017-11" db="EMBL/GenBank/DDBJ databases">
        <authorList>
            <person name="Duchaud E."/>
        </authorList>
    </citation>
    <scope>NUCLEOTIDE SEQUENCE [LARGE SCALE GENOMIC DNA]</scope>
    <source>
        <strain evidence="12">Tenacibaculum sp. TNO020</strain>
    </source>
</reference>
<dbReference type="HAMAP" id="MF_00230">
    <property type="entry name" value="CobT"/>
    <property type="match status" value="1"/>
</dbReference>